<feature type="signal peptide" evidence="2">
    <location>
        <begin position="1"/>
        <end position="21"/>
    </location>
</feature>
<reference evidence="3 4" key="1">
    <citation type="submission" date="2017-02" db="EMBL/GenBank/DDBJ databases">
        <authorList>
            <person name="Peterson S.W."/>
        </authorList>
    </citation>
    <scope>NUCLEOTIDE SEQUENCE [LARGE SCALE GENOMIC DNA]</scope>
    <source>
        <strain evidence="3 4">LMG 22410</strain>
    </source>
</reference>
<feature type="chain" id="PRO_5039696799" description="LPXTG cell wall anchor domain-containing protein" evidence="2">
    <location>
        <begin position="22"/>
        <end position="288"/>
    </location>
</feature>
<dbReference type="NCBIfam" id="TIGR01167">
    <property type="entry name" value="LPXTG_anchor"/>
    <property type="match status" value="1"/>
</dbReference>
<keyword evidence="2" id="KW-0732">Signal</keyword>
<sequence>MRSKLVKKAVAVAVAAVAAVAGVGALTGGAPYVEPPKSDGDYVLALWKGDESQRLPMFPQTLIASIKTDDASLDQLDDEAIECGIYQLDLYNNSAKTRDLLAGTVMHGPGRPHADYASVDEHSRVFTVKECPEQLVETGDPAFPTFVDDCGVTGDAIVLPEVEHVEYTVTDARVHGVGQVAVEAAAADGYVLPEGVEVRWTFSFTDQPCETVPAVEEPVVEEPVVEEPVVEEPADSAEPAEPVVEAAAEPETLPDTGFDVAGVGVIGGVVMLTGLALVFARRRMGWGA</sequence>
<dbReference type="EMBL" id="FUHU01000044">
    <property type="protein sequence ID" value="SJM67344.1"/>
    <property type="molecule type" value="Genomic_DNA"/>
</dbReference>
<accession>A0A1R4GGW2</accession>
<evidence type="ECO:0008006" key="5">
    <source>
        <dbReference type="Google" id="ProtNLM"/>
    </source>
</evidence>
<organism evidence="3 4">
    <name type="scientific">Agrococcus casei LMG 22410</name>
    <dbReference type="NCBI Taxonomy" id="1255656"/>
    <lineage>
        <taxon>Bacteria</taxon>
        <taxon>Bacillati</taxon>
        <taxon>Actinomycetota</taxon>
        <taxon>Actinomycetes</taxon>
        <taxon>Micrococcales</taxon>
        <taxon>Microbacteriaceae</taxon>
        <taxon>Agrococcus</taxon>
    </lineage>
</organism>
<dbReference type="RefSeq" id="WP_086992757.1">
    <property type="nucleotide sequence ID" value="NZ_FUHU01000044.1"/>
</dbReference>
<keyword evidence="1" id="KW-0812">Transmembrane</keyword>
<name>A0A1R4GGW2_9MICO</name>
<evidence type="ECO:0000313" key="3">
    <source>
        <dbReference type="EMBL" id="SJM67344.1"/>
    </source>
</evidence>
<keyword evidence="1" id="KW-1133">Transmembrane helix</keyword>
<gene>
    <name evidence="3" type="ORF">CZ674_11875</name>
</gene>
<evidence type="ECO:0000313" key="4">
    <source>
        <dbReference type="Proteomes" id="UP000195787"/>
    </source>
</evidence>
<keyword evidence="1" id="KW-0472">Membrane</keyword>
<dbReference type="OrthoDB" id="3783029at2"/>
<feature type="transmembrane region" description="Helical" evidence="1">
    <location>
        <begin position="260"/>
        <end position="280"/>
    </location>
</feature>
<dbReference type="GeneID" id="303173903"/>
<dbReference type="Proteomes" id="UP000195787">
    <property type="component" value="Unassembled WGS sequence"/>
</dbReference>
<keyword evidence="4" id="KW-1185">Reference proteome</keyword>
<evidence type="ECO:0000256" key="2">
    <source>
        <dbReference type="SAM" id="SignalP"/>
    </source>
</evidence>
<dbReference type="AlphaFoldDB" id="A0A1R4GGW2"/>
<proteinExistence type="predicted"/>
<protein>
    <recommendedName>
        <fullName evidence="5">LPXTG cell wall anchor domain-containing protein</fullName>
    </recommendedName>
</protein>
<evidence type="ECO:0000256" key="1">
    <source>
        <dbReference type="SAM" id="Phobius"/>
    </source>
</evidence>